<keyword evidence="2 9" id="KW-0812">Transmembrane</keyword>
<evidence type="ECO:0000256" key="5">
    <source>
        <dbReference type="ARBA" id="ARBA00023136"/>
    </source>
</evidence>
<feature type="transmembrane region" description="Helical" evidence="9">
    <location>
        <begin position="276"/>
        <end position="296"/>
    </location>
</feature>
<evidence type="ECO:0000256" key="9">
    <source>
        <dbReference type="SAM" id="Phobius"/>
    </source>
</evidence>
<feature type="transmembrane region" description="Helical" evidence="9">
    <location>
        <begin position="27"/>
        <end position="47"/>
    </location>
</feature>
<feature type="domain" description="G-protein coupled receptors family 1 profile" evidence="10">
    <location>
        <begin position="39"/>
        <end position="293"/>
    </location>
</feature>
<comment type="caution">
    <text evidence="11">The sequence shown here is derived from an EMBL/GenBank/DDBJ whole genome shotgun (WGS) entry which is preliminary data.</text>
</comment>
<dbReference type="PANTHER" id="PTHR24243">
    <property type="entry name" value="G-PROTEIN COUPLED RECEPTOR"/>
    <property type="match status" value="1"/>
</dbReference>
<evidence type="ECO:0000256" key="8">
    <source>
        <dbReference type="SAM" id="MobiDB-lite"/>
    </source>
</evidence>
<dbReference type="PROSITE" id="PS50262">
    <property type="entry name" value="G_PROTEIN_RECEP_F1_2"/>
    <property type="match status" value="1"/>
</dbReference>
<keyword evidence="5 9" id="KW-0472">Membrane</keyword>
<dbReference type="InterPro" id="IPR000276">
    <property type="entry name" value="GPCR_Rhodpsn"/>
</dbReference>
<proteinExistence type="predicted"/>
<feature type="transmembrane region" description="Helical" evidence="9">
    <location>
        <begin position="142"/>
        <end position="165"/>
    </location>
</feature>
<dbReference type="GO" id="GO:0016020">
    <property type="term" value="C:membrane"/>
    <property type="evidence" value="ECO:0007669"/>
    <property type="project" value="UniProtKB-SubCell"/>
</dbReference>
<dbReference type="Proteomes" id="UP001634394">
    <property type="component" value="Unassembled WGS sequence"/>
</dbReference>
<name>A0ABD3VVN2_SINWO</name>
<evidence type="ECO:0000313" key="11">
    <source>
        <dbReference type="EMBL" id="KAL3864430.1"/>
    </source>
</evidence>
<dbReference type="InterPro" id="IPR017452">
    <property type="entry name" value="GPCR_Rhodpsn_7TM"/>
</dbReference>
<feature type="transmembrane region" description="Helical" evidence="9">
    <location>
        <begin position="68"/>
        <end position="88"/>
    </location>
</feature>
<comment type="subcellular location">
    <subcellularLocation>
        <location evidence="1">Membrane</location>
        <topology evidence="1">Multi-pass membrane protein</topology>
    </subcellularLocation>
</comment>
<feature type="transmembrane region" description="Helical" evidence="9">
    <location>
        <begin position="100"/>
        <end position="121"/>
    </location>
</feature>
<dbReference type="AlphaFoldDB" id="A0ABD3VVN2"/>
<organism evidence="11 12">
    <name type="scientific">Sinanodonta woodiana</name>
    <name type="common">Chinese pond mussel</name>
    <name type="synonym">Anodonta woodiana</name>
    <dbReference type="NCBI Taxonomy" id="1069815"/>
    <lineage>
        <taxon>Eukaryota</taxon>
        <taxon>Metazoa</taxon>
        <taxon>Spiralia</taxon>
        <taxon>Lophotrochozoa</taxon>
        <taxon>Mollusca</taxon>
        <taxon>Bivalvia</taxon>
        <taxon>Autobranchia</taxon>
        <taxon>Heteroconchia</taxon>
        <taxon>Palaeoheterodonta</taxon>
        <taxon>Unionida</taxon>
        <taxon>Unionoidea</taxon>
        <taxon>Unionidae</taxon>
        <taxon>Unioninae</taxon>
        <taxon>Sinanodonta</taxon>
    </lineage>
</organism>
<dbReference type="PANTHER" id="PTHR24243:SF208">
    <property type="entry name" value="PYROKININ-1 RECEPTOR"/>
    <property type="match status" value="1"/>
</dbReference>
<feature type="transmembrane region" description="Helical" evidence="9">
    <location>
        <begin position="185"/>
        <end position="208"/>
    </location>
</feature>
<feature type="compositionally biased region" description="Basic and acidic residues" evidence="8">
    <location>
        <begin position="349"/>
        <end position="359"/>
    </location>
</feature>
<dbReference type="GO" id="GO:0004930">
    <property type="term" value="F:G protein-coupled receptor activity"/>
    <property type="evidence" value="ECO:0007669"/>
    <property type="project" value="UniProtKB-KW"/>
</dbReference>
<dbReference type="Gene3D" id="1.20.1070.10">
    <property type="entry name" value="Rhodopsin 7-helix transmembrane proteins"/>
    <property type="match status" value="1"/>
</dbReference>
<evidence type="ECO:0000256" key="3">
    <source>
        <dbReference type="ARBA" id="ARBA00022989"/>
    </source>
</evidence>
<dbReference type="PRINTS" id="PR00237">
    <property type="entry name" value="GPCRRHODOPSN"/>
</dbReference>
<gene>
    <name evidence="11" type="ORF">ACJMK2_006114</name>
</gene>
<evidence type="ECO:0000256" key="4">
    <source>
        <dbReference type="ARBA" id="ARBA00023040"/>
    </source>
</evidence>
<accession>A0ABD3VVN2</accession>
<evidence type="ECO:0000259" key="10">
    <source>
        <dbReference type="PROSITE" id="PS50262"/>
    </source>
</evidence>
<keyword evidence="6" id="KW-0675">Receptor</keyword>
<evidence type="ECO:0000256" key="7">
    <source>
        <dbReference type="ARBA" id="ARBA00023224"/>
    </source>
</evidence>
<feature type="transmembrane region" description="Helical" evidence="9">
    <location>
        <begin position="241"/>
        <end position="264"/>
    </location>
</feature>
<dbReference type="EMBL" id="JBJQND010000010">
    <property type="protein sequence ID" value="KAL3864430.1"/>
    <property type="molecule type" value="Genomic_DNA"/>
</dbReference>
<keyword evidence="3 9" id="KW-1133">Transmembrane helix</keyword>
<evidence type="ECO:0000256" key="6">
    <source>
        <dbReference type="ARBA" id="ARBA00023170"/>
    </source>
</evidence>
<dbReference type="SUPFAM" id="SSF81321">
    <property type="entry name" value="Family A G protein-coupled receptor-like"/>
    <property type="match status" value="1"/>
</dbReference>
<evidence type="ECO:0000256" key="2">
    <source>
        <dbReference type="ARBA" id="ARBA00022692"/>
    </source>
</evidence>
<keyword evidence="7" id="KW-0807">Transducer</keyword>
<sequence length="378" mass="43213">MVDSLNQNFTCEGYTYVPTGADIAKTITIIIIMIMIVVANIFCLAVFNGKQSRRYFQKRIRYTMNSLCCTDLAMGALMCPSTLYSGLYHCWPFGETFCKIEALIISALFHESTLNLVLIALDRFFVIHYPFRYNSFMNSKKYMFVILSTWIVVFFTYAIVIFVGHQFYFDEIGINCEPYYENSNVTVSVISLFYFLPAALFIFSYAFIYRTATKRRLNTPSLDEEDKEERSTNKNIRTTKYLAAITLGFFLAISPWTLCTLVIATTDVKLDPDLDFFVTWVAIANSFMNSLIYGAMNRKFRTAALNWACGRWIKSIQTGLSSSKGAEYSEDTSGSRIASKQQKSGKKRGTPDHTNDIELSRASTPRIQRKSLEQLVEK</sequence>
<keyword evidence="4" id="KW-0297">G-protein coupled receptor</keyword>
<evidence type="ECO:0000256" key="1">
    <source>
        <dbReference type="ARBA" id="ARBA00004141"/>
    </source>
</evidence>
<feature type="region of interest" description="Disordered" evidence="8">
    <location>
        <begin position="323"/>
        <end position="378"/>
    </location>
</feature>
<evidence type="ECO:0000313" key="12">
    <source>
        <dbReference type="Proteomes" id="UP001634394"/>
    </source>
</evidence>
<dbReference type="Pfam" id="PF00001">
    <property type="entry name" value="7tm_1"/>
    <property type="match status" value="1"/>
</dbReference>
<protein>
    <recommendedName>
        <fullName evidence="10">G-protein coupled receptors family 1 profile domain-containing protein</fullName>
    </recommendedName>
</protein>
<reference evidence="11 12" key="1">
    <citation type="submission" date="2024-11" db="EMBL/GenBank/DDBJ databases">
        <title>Chromosome-level genome assembly of the freshwater bivalve Anodonta woodiana.</title>
        <authorList>
            <person name="Chen X."/>
        </authorList>
    </citation>
    <scope>NUCLEOTIDE SEQUENCE [LARGE SCALE GENOMIC DNA]</scope>
    <source>
        <strain evidence="11">MN2024</strain>
        <tissue evidence="11">Gills</tissue>
    </source>
</reference>
<keyword evidence="12" id="KW-1185">Reference proteome</keyword>
<feature type="compositionally biased region" description="Polar residues" evidence="8">
    <location>
        <begin position="331"/>
        <end position="342"/>
    </location>
</feature>
<dbReference type="CDD" id="cd00637">
    <property type="entry name" value="7tm_classA_rhodopsin-like"/>
    <property type="match status" value="1"/>
</dbReference>